<dbReference type="Gene3D" id="6.10.340.10">
    <property type="match status" value="1"/>
</dbReference>
<dbReference type="RefSeq" id="WP_214360924.1">
    <property type="nucleotide sequence ID" value="NZ_JAEKFT010000007.1"/>
</dbReference>
<evidence type="ECO:0000256" key="1">
    <source>
        <dbReference type="ARBA" id="ARBA00012528"/>
    </source>
</evidence>
<dbReference type="InterPro" id="IPR043128">
    <property type="entry name" value="Rev_trsase/Diguanyl_cyclase"/>
</dbReference>
<dbReference type="SMART" id="SM00267">
    <property type="entry name" value="GGDEF"/>
    <property type="match status" value="1"/>
</dbReference>
<evidence type="ECO:0000313" key="6">
    <source>
        <dbReference type="EMBL" id="MBT0961165.1"/>
    </source>
</evidence>
<dbReference type="SUPFAM" id="SSF55073">
    <property type="entry name" value="Nucleotide cyclase"/>
    <property type="match status" value="1"/>
</dbReference>
<dbReference type="SMART" id="SM00304">
    <property type="entry name" value="HAMP"/>
    <property type="match status" value="1"/>
</dbReference>
<dbReference type="Gene3D" id="3.30.70.270">
    <property type="match status" value="1"/>
</dbReference>
<dbReference type="PANTHER" id="PTHR45138:SF9">
    <property type="entry name" value="DIGUANYLATE CYCLASE DGCM-RELATED"/>
    <property type="match status" value="1"/>
</dbReference>
<dbReference type="InterPro" id="IPR003660">
    <property type="entry name" value="HAMP_dom"/>
</dbReference>
<comment type="caution">
    <text evidence="6">The sequence shown here is derived from an EMBL/GenBank/DDBJ whole genome shotgun (WGS) entry which is preliminary data.</text>
</comment>
<dbReference type="FunFam" id="3.30.70.270:FF:000001">
    <property type="entry name" value="Diguanylate cyclase domain protein"/>
    <property type="match status" value="1"/>
</dbReference>
<dbReference type="EMBL" id="JAEKFT010000007">
    <property type="protein sequence ID" value="MBT0961165.1"/>
    <property type="molecule type" value="Genomic_DNA"/>
</dbReference>
<dbReference type="NCBIfam" id="TIGR00254">
    <property type="entry name" value="GGDEF"/>
    <property type="match status" value="1"/>
</dbReference>
<keyword evidence="3" id="KW-0812">Transmembrane</keyword>
<evidence type="ECO:0000313" key="7">
    <source>
        <dbReference type="Proteomes" id="UP000694660"/>
    </source>
</evidence>
<dbReference type="InterPro" id="IPR050469">
    <property type="entry name" value="Diguanylate_Cyclase"/>
</dbReference>
<dbReference type="Proteomes" id="UP000694660">
    <property type="component" value="Unassembled WGS sequence"/>
</dbReference>
<dbReference type="PROSITE" id="PS50887">
    <property type="entry name" value="GGDEF"/>
    <property type="match status" value="1"/>
</dbReference>
<dbReference type="AlphaFoldDB" id="A0A944H8A1"/>
<dbReference type="GO" id="GO:0007165">
    <property type="term" value="P:signal transduction"/>
    <property type="evidence" value="ECO:0007669"/>
    <property type="project" value="InterPro"/>
</dbReference>
<dbReference type="GO" id="GO:0043709">
    <property type="term" value="P:cell adhesion involved in single-species biofilm formation"/>
    <property type="evidence" value="ECO:0007669"/>
    <property type="project" value="TreeGrafter"/>
</dbReference>
<organism evidence="6 7">
    <name type="scientific">Denitromonas iodatirespirans</name>
    <dbReference type="NCBI Taxonomy" id="2795389"/>
    <lineage>
        <taxon>Bacteria</taxon>
        <taxon>Pseudomonadati</taxon>
        <taxon>Pseudomonadota</taxon>
        <taxon>Betaproteobacteria</taxon>
        <taxon>Rhodocyclales</taxon>
        <taxon>Zoogloeaceae</taxon>
        <taxon>Denitromonas</taxon>
    </lineage>
</organism>
<reference evidence="7" key="1">
    <citation type="journal article" date="2022" name="ISME J.">
        <title>Genetic and phylogenetic analysis of dissimilatory iodate-reducing bacteria identifies potential niches across the world's oceans.</title>
        <authorList>
            <person name="Reyes-Umana V."/>
            <person name="Henning Z."/>
            <person name="Lee K."/>
            <person name="Barnum T.P."/>
            <person name="Coates J.D."/>
        </authorList>
    </citation>
    <scope>NUCLEOTIDE SEQUENCE [LARGE SCALE GENOMIC DNA]</scope>
    <source>
        <strain evidence="7">IR12</strain>
    </source>
</reference>
<evidence type="ECO:0000259" key="4">
    <source>
        <dbReference type="PROSITE" id="PS50885"/>
    </source>
</evidence>
<dbReference type="GO" id="GO:0052621">
    <property type="term" value="F:diguanylate cyclase activity"/>
    <property type="evidence" value="ECO:0007669"/>
    <property type="project" value="UniProtKB-EC"/>
</dbReference>
<feature type="transmembrane region" description="Helical" evidence="3">
    <location>
        <begin position="168"/>
        <end position="188"/>
    </location>
</feature>
<evidence type="ECO:0000259" key="5">
    <source>
        <dbReference type="PROSITE" id="PS50887"/>
    </source>
</evidence>
<dbReference type="PANTHER" id="PTHR45138">
    <property type="entry name" value="REGULATORY COMPONENTS OF SENSORY TRANSDUCTION SYSTEM"/>
    <property type="match status" value="1"/>
</dbReference>
<evidence type="ECO:0000256" key="3">
    <source>
        <dbReference type="SAM" id="Phobius"/>
    </source>
</evidence>
<feature type="domain" description="GGDEF" evidence="5">
    <location>
        <begin position="292"/>
        <end position="423"/>
    </location>
</feature>
<comment type="catalytic activity">
    <reaction evidence="2">
        <text>2 GTP = 3',3'-c-di-GMP + 2 diphosphate</text>
        <dbReference type="Rhea" id="RHEA:24898"/>
        <dbReference type="ChEBI" id="CHEBI:33019"/>
        <dbReference type="ChEBI" id="CHEBI:37565"/>
        <dbReference type="ChEBI" id="CHEBI:58805"/>
        <dbReference type="EC" id="2.7.7.65"/>
    </reaction>
</comment>
<keyword evidence="3" id="KW-0472">Membrane</keyword>
<dbReference type="InterPro" id="IPR000160">
    <property type="entry name" value="GGDEF_dom"/>
</dbReference>
<dbReference type="GO" id="GO:0005886">
    <property type="term" value="C:plasma membrane"/>
    <property type="evidence" value="ECO:0007669"/>
    <property type="project" value="TreeGrafter"/>
</dbReference>
<name>A0A944H8A1_DENI1</name>
<dbReference type="InterPro" id="IPR029787">
    <property type="entry name" value="Nucleotide_cyclase"/>
</dbReference>
<dbReference type="Pfam" id="PF00672">
    <property type="entry name" value="HAMP"/>
    <property type="match status" value="1"/>
</dbReference>
<evidence type="ECO:0000256" key="2">
    <source>
        <dbReference type="ARBA" id="ARBA00034247"/>
    </source>
</evidence>
<accession>A0A944H8A1</accession>
<keyword evidence="3" id="KW-1133">Transmembrane helix</keyword>
<feature type="domain" description="HAMP" evidence="4">
    <location>
        <begin position="189"/>
        <end position="242"/>
    </location>
</feature>
<proteinExistence type="predicted"/>
<gene>
    <name evidence="6" type="ORF">I8J34_08255</name>
</gene>
<dbReference type="Pfam" id="PF00990">
    <property type="entry name" value="GGDEF"/>
    <property type="match status" value="1"/>
</dbReference>
<keyword evidence="7" id="KW-1185">Reference proteome</keyword>
<dbReference type="EC" id="2.7.7.65" evidence="1"/>
<protein>
    <recommendedName>
        <fullName evidence="1">diguanylate cyclase</fullName>
        <ecNumber evidence="1">2.7.7.65</ecNumber>
    </recommendedName>
</protein>
<dbReference type="SUPFAM" id="SSF158472">
    <property type="entry name" value="HAMP domain-like"/>
    <property type="match status" value="1"/>
</dbReference>
<dbReference type="PROSITE" id="PS50885">
    <property type="entry name" value="HAMP"/>
    <property type="match status" value="1"/>
</dbReference>
<sequence>MPPLQRKLTAALLVTGLASTLSLGGIAHWMLMRDFQQSVMDEAFAHFSADALAYLQRYGSWAEATRYQPFPEFVRQRHRPPMPGDAPRPRQGFDRRGAPPFHFLIMDPQGRILKGLDGLPEGTLAPPEVRATARPIRVGDRVELLASPQGEPVLTRRDEDYLAAMRQALLTGMAVAVVLALALGLLMGRRMSTSLQLLTHAIRGMQKNRELPRQVTVRSGDEIGELAQAFNAMNAELTQAHRDLREYAELTASQSARLKELSIRDPLTDLFNRRHFDEQANSLYQQAMRYGHPLSVMVGDLDFFKQINDDFSHAVGDEVLRRVAVLLRDGTRKADLVARYGGEEFVILFPESTLAQAAHCCEKLRLAIEIHPWHEVHPQLRVTMSMGLSDTLAAGSVEKMIAEADSYLYQAKHGGRNRVLPAA</sequence>
<dbReference type="CDD" id="cd06225">
    <property type="entry name" value="HAMP"/>
    <property type="match status" value="1"/>
</dbReference>
<dbReference type="GO" id="GO:1902201">
    <property type="term" value="P:negative regulation of bacterial-type flagellum-dependent cell motility"/>
    <property type="evidence" value="ECO:0007669"/>
    <property type="project" value="TreeGrafter"/>
</dbReference>
<dbReference type="CDD" id="cd01949">
    <property type="entry name" value="GGDEF"/>
    <property type="match status" value="1"/>
</dbReference>